<dbReference type="Pfam" id="PF09998">
    <property type="entry name" value="DUF2239"/>
    <property type="match status" value="1"/>
</dbReference>
<sequence>MSDSTYTAFLGGRHLITAPLPELLRVLKAHHDAAILVFEDQTGRQVDFDLRGSVDDVLARHVPGAPRKGPGRPKLGVVAREVTLLPRHWAWLDEQRGGASATLRRLIDEARRQGTPGQDAARAAEAAGRVITALAGDLPNFEEASRALYGGQGERFAELTRAWPEDVRDYALRLAQPAFAGA</sequence>
<keyword evidence="2" id="KW-1185">Reference proteome</keyword>
<dbReference type="RefSeq" id="WP_103130139.1">
    <property type="nucleotide sequence ID" value="NZ_BFAG01000010.1"/>
</dbReference>
<reference evidence="2" key="1">
    <citation type="submission" date="2018-01" db="EMBL/GenBank/DDBJ databases">
        <title>Draft Genome Sequence of the Radioresistant Bacterium Deinococcus aerius TR0125, Isolated from the Higher Atmosphere above Japan.</title>
        <authorList>
            <person name="Satoh K."/>
            <person name="Arai H."/>
            <person name="Sanzen T."/>
            <person name="Kawaguchi Y."/>
            <person name="Hayashi H."/>
            <person name="Yokobori S."/>
            <person name="Yamagishi A."/>
            <person name="Oono Y."/>
            <person name="Narumi I."/>
        </authorList>
    </citation>
    <scope>NUCLEOTIDE SEQUENCE [LARGE SCALE GENOMIC DNA]</scope>
    <source>
        <strain evidence="2">TR0125</strain>
    </source>
</reference>
<comment type="caution">
    <text evidence="1">The sequence shown here is derived from an EMBL/GenBank/DDBJ whole genome shotgun (WGS) entry which is preliminary data.</text>
</comment>
<dbReference type="Proteomes" id="UP000236569">
    <property type="component" value="Unassembled WGS sequence"/>
</dbReference>
<name>A0A2I9CXJ0_9DEIO</name>
<gene>
    <name evidence="1" type="ORF">DAERI_100165</name>
</gene>
<evidence type="ECO:0000313" key="1">
    <source>
        <dbReference type="EMBL" id="GBF06802.1"/>
    </source>
</evidence>
<dbReference type="InterPro" id="IPR018715">
    <property type="entry name" value="DUF2239"/>
</dbReference>
<organism evidence="1 2">
    <name type="scientific">Deinococcus aerius</name>
    <dbReference type="NCBI Taxonomy" id="200253"/>
    <lineage>
        <taxon>Bacteria</taxon>
        <taxon>Thermotogati</taxon>
        <taxon>Deinococcota</taxon>
        <taxon>Deinococci</taxon>
        <taxon>Deinococcales</taxon>
        <taxon>Deinococcaceae</taxon>
        <taxon>Deinococcus</taxon>
    </lineage>
</organism>
<accession>A0A2I9CXJ0</accession>
<dbReference type="OrthoDB" id="282960at2"/>
<evidence type="ECO:0008006" key="3">
    <source>
        <dbReference type="Google" id="ProtNLM"/>
    </source>
</evidence>
<dbReference type="EMBL" id="BFAG01000010">
    <property type="protein sequence ID" value="GBF06802.1"/>
    <property type="molecule type" value="Genomic_DNA"/>
</dbReference>
<evidence type="ECO:0000313" key="2">
    <source>
        <dbReference type="Proteomes" id="UP000236569"/>
    </source>
</evidence>
<protein>
    <recommendedName>
        <fullName evidence="3">DUF2239 domain-containing protein</fullName>
    </recommendedName>
</protein>
<proteinExistence type="predicted"/>
<dbReference type="AlphaFoldDB" id="A0A2I9CXJ0"/>